<evidence type="ECO:0000313" key="2">
    <source>
        <dbReference type="Proteomes" id="UP001389717"/>
    </source>
</evidence>
<reference evidence="1 2" key="1">
    <citation type="submission" date="2024-04" db="EMBL/GenBank/DDBJ databases">
        <title>Bacillus oryzaecorticis sp. nov., a moderately halophilic bacterium isolated from rice husks.</title>
        <authorList>
            <person name="Zhu H.-S."/>
        </authorList>
    </citation>
    <scope>NUCLEOTIDE SEQUENCE [LARGE SCALE GENOMIC DNA]</scope>
    <source>
        <strain evidence="1 2">ZC255</strain>
    </source>
</reference>
<keyword evidence="2" id="KW-1185">Reference proteome</keyword>
<evidence type="ECO:0000313" key="1">
    <source>
        <dbReference type="EMBL" id="MEL3971915.1"/>
    </source>
</evidence>
<comment type="caution">
    <text evidence="1">The sequence shown here is derived from an EMBL/GenBank/DDBJ whole genome shotgun (WGS) entry which is preliminary data.</text>
</comment>
<gene>
    <name evidence="1" type="ORF">AAEO50_06470</name>
</gene>
<dbReference type="Gene3D" id="3.40.50.450">
    <property type="match status" value="1"/>
</dbReference>
<accession>A0ABU9K904</accession>
<name>A0ABU9K904_9BACI</name>
<dbReference type="EMBL" id="JBBYAF010000009">
    <property type="protein sequence ID" value="MEL3971915.1"/>
    <property type="molecule type" value="Genomic_DNA"/>
</dbReference>
<protein>
    <submittedName>
        <fullName evidence="1">Group-specific protein</fullName>
    </submittedName>
</protein>
<proteinExistence type="predicted"/>
<dbReference type="Proteomes" id="UP001389717">
    <property type="component" value="Unassembled WGS sequence"/>
</dbReference>
<sequence length="132" mass="14920">MNFYIASSFKNIDNVRYISEQLKAAGHNQTYDWTKHDRAASFDELKEIGQKEKEAVMKSDVVIVLLPAGKGSHIELGIALGLNKRIILHSPRGEVNDFSETSTFYHLAEVEKFLADKDELVNFILEKNPAPN</sequence>
<dbReference type="SUPFAM" id="SSF52309">
    <property type="entry name" value="N-(deoxy)ribosyltransferase-like"/>
    <property type="match status" value="1"/>
</dbReference>
<dbReference type="RefSeq" id="WP_341981675.1">
    <property type="nucleotide sequence ID" value="NZ_JBBYAF010000009.1"/>
</dbReference>
<organism evidence="1 2">
    <name type="scientific">Rossellomorea oryzaecorticis</name>
    <dbReference type="NCBI Taxonomy" id="1396505"/>
    <lineage>
        <taxon>Bacteria</taxon>
        <taxon>Bacillati</taxon>
        <taxon>Bacillota</taxon>
        <taxon>Bacilli</taxon>
        <taxon>Bacillales</taxon>
        <taxon>Bacillaceae</taxon>
        <taxon>Rossellomorea</taxon>
    </lineage>
</organism>